<proteinExistence type="predicted"/>
<evidence type="ECO:0000313" key="3">
    <source>
        <dbReference type="Proteomes" id="UP000240206"/>
    </source>
</evidence>
<keyword evidence="1" id="KW-0732">Signal</keyword>
<reference evidence="3" key="1">
    <citation type="submission" date="2018-03" db="EMBL/GenBank/DDBJ databases">
        <title>Ecological and genomic features of two cosmopolitan and abundant freshwater picocyanobacteria.</title>
        <authorList>
            <person name="Cabello-Yeves P.J."/>
            <person name="Picazo A."/>
            <person name="Camacho A."/>
            <person name="Callieri C."/>
            <person name="Rosselli R."/>
            <person name="Roda-Garcia J."/>
            <person name="Coutinho F.H."/>
            <person name="Rodriguez-Valera F."/>
        </authorList>
    </citation>
    <scope>NUCLEOTIDE SEQUENCE [LARGE SCALE GENOMIC DNA]</scope>
    <source>
        <strain evidence="3">Tous</strain>
    </source>
</reference>
<accession>A0A2P7EHG9</accession>
<protein>
    <submittedName>
        <fullName evidence="2">Uncharacterized protein</fullName>
    </submittedName>
</protein>
<organism evidence="2 3">
    <name type="scientific">Synechococcus lacustris str. Tous</name>
    <dbReference type="NCBI Taxonomy" id="1910958"/>
    <lineage>
        <taxon>Bacteria</taxon>
        <taxon>Bacillati</taxon>
        <taxon>Cyanobacteriota</taxon>
        <taxon>Cyanophyceae</taxon>
        <taxon>Synechococcales</taxon>
        <taxon>Synechococcaceae</taxon>
        <taxon>Synechococcus</taxon>
    </lineage>
</organism>
<dbReference type="EMBL" id="PXVC01000003">
    <property type="protein sequence ID" value="PSI02676.1"/>
    <property type="molecule type" value="Genomic_DNA"/>
</dbReference>
<dbReference type="AlphaFoldDB" id="A0A2P7EHG9"/>
<evidence type="ECO:0000313" key="2">
    <source>
        <dbReference type="EMBL" id="PSI02676.1"/>
    </source>
</evidence>
<feature type="chain" id="PRO_5015115076" evidence="1">
    <location>
        <begin position="26"/>
        <end position="170"/>
    </location>
</feature>
<dbReference type="Proteomes" id="UP000240206">
    <property type="component" value="Unassembled WGS sequence"/>
</dbReference>
<feature type="signal peptide" evidence="1">
    <location>
        <begin position="1"/>
        <end position="25"/>
    </location>
</feature>
<comment type="caution">
    <text evidence="2">The sequence shown here is derived from an EMBL/GenBank/DDBJ whole genome shotgun (WGS) entry which is preliminary data.</text>
</comment>
<evidence type="ECO:0000256" key="1">
    <source>
        <dbReference type="SAM" id="SignalP"/>
    </source>
</evidence>
<gene>
    <name evidence="2" type="ORF">C7K08_01255</name>
</gene>
<keyword evidence="3" id="KW-1185">Reference proteome</keyword>
<name>A0A2P7EHG9_9SYNE</name>
<sequence>MLVCLMAPFLRPQLAALLLAGSCQAQSLDLQKPENYRPPGMLILQERTIPYGKEVIGIYAIRPASDIPGGKRLKVWQELVNDVKVRNETLRCDTTAPARVTSNGSQLMMLELNPGGFVGSHNRLSHLIWWAACVPEQAGKDPNSLQAVARKLGFSGNLIEREHLLPGNPR</sequence>